<sequence length="155" mass="18416">EQVMSPDERLRYFQDLTSSKEQELVDQIFNDRTDYTYTRNIHLLRQLLKQSVDLLRESLPHQFDCAISKKMADDLNDRINIIKADLEKADTLQDERAVRVHQRDYDVLETLATCLSERKYFHAYLAFHCLDQVVRDAMPLIHEFLAHHHSLQNCK</sequence>
<evidence type="ECO:0000313" key="2">
    <source>
        <dbReference type="Proteomes" id="UP000023152"/>
    </source>
</evidence>
<gene>
    <name evidence="1" type="ORF">RFI_34806</name>
</gene>
<feature type="non-terminal residue" evidence="1">
    <location>
        <position position="1"/>
    </location>
</feature>
<accession>X6LN79</accession>
<proteinExistence type="predicted"/>
<protein>
    <submittedName>
        <fullName evidence="1">Uncharacterized protein</fullName>
    </submittedName>
</protein>
<evidence type="ECO:0000313" key="1">
    <source>
        <dbReference type="EMBL" id="ETO02612.1"/>
    </source>
</evidence>
<comment type="caution">
    <text evidence="1">The sequence shown here is derived from an EMBL/GenBank/DDBJ whole genome shotgun (WGS) entry which is preliminary data.</text>
</comment>
<reference evidence="1 2" key="1">
    <citation type="journal article" date="2013" name="Curr. Biol.">
        <title>The Genome of the Foraminiferan Reticulomyxa filosa.</title>
        <authorList>
            <person name="Glockner G."/>
            <person name="Hulsmann N."/>
            <person name="Schleicher M."/>
            <person name="Noegel A.A."/>
            <person name="Eichinger L."/>
            <person name="Gallinger C."/>
            <person name="Pawlowski J."/>
            <person name="Sierra R."/>
            <person name="Euteneuer U."/>
            <person name="Pillet L."/>
            <person name="Moustafa A."/>
            <person name="Platzer M."/>
            <person name="Groth M."/>
            <person name="Szafranski K."/>
            <person name="Schliwa M."/>
        </authorList>
    </citation>
    <scope>NUCLEOTIDE SEQUENCE [LARGE SCALE GENOMIC DNA]</scope>
</reference>
<organism evidence="1 2">
    <name type="scientific">Reticulomyxa filosa</name>
    <dbReference type="NCBI Taxonomy" id="46433"/>
    <lineage>
        <taxon>Eukaryota</taxon>
        <taxon>Sar</taxon>
        <taxon>Rhizaria</taxon>
        <taxon>Retaria</taxon>
        <taxon>Foraminifera</taxon>
        <taxon>Monothalamids</taxon>
        <taxon>Reticulomyxidae</taxon>
        <taxon>Reticulomyxa</taxon>
    </lineage>
</organism>
<name>X6LN79_RETFI</name>
<dbReference type="Proteomes" id="UP000023152">
    <property type="component" value="Unassembled WGS sequence"/>
</dbReference>
<dbReference type="AlphaFoldDB" id="X6LN79"/>
<dbReference type="EMBL" id="ASPP01035354">
    <property type="protein sequence ID" value="ETO02612.1"/>
    <property type="molecule type" value="Genomic_DNA"/>
</dbReference>
<keyword evidence="2" id="KW-1185">Reference proteome</keyword>